<gene>
    <name evidence="2" type="ORF">PXEA_LOCUS36973</name>
</gene>
<name>A0A3S5CVP8_9PLAT</name>
<dbReference type="Proteomes" id="UP000784294">
    <property type="component" value="Unassembled WGS sequence"/>
</dbReference>
<evidence type="ECO:0000313" key="3">
    <source>
        <dbReference type="Proteomes" id="UP000784294"/>
    </source>
</evidence>
<feature type="region of interest" description="Disordered" evidence="1">
    <location>
        <begin position="16"/>
        <end position="36"/>
    </location>
</feature>
<proteinExistence type="predicted"/>
<keyword evidence="3" id="KW-1185">Reference proteome</keyword>
<evidence type="ECO:0000313" key="2">
    <source>
        <dbReference type="EMBL" id="VEL43533.1"/>
    </source>
</evidence>
<sequence length="84" mass="9724">MGTLVHSGDAMAAGEFAFTRDKGTRSQTEVDDRQERRSHLLAVSQQKRLENISRQYAQQRAFQAELEANEVRILATFQFQFYQN</sequence>
<reference evidence="2" key="1">
    <citation type="submission" date="2018-11" db="EMBL/GenBank/DDBJ databases">
        <authorList>
            <consortium name="Pathogen Informatics"/>
        </authorList>
    </citation>
    <scope>NUCLEOTIDE SEQUENCE</scope>
</reference>
<accession>A0A3S5CVP8</accession>
<evidence type="ECO:0000256" key="1">
    <source>
        <dbReference type="SAM" id="MobiDB-lite"/>
    </source>
</evidence>
<feature type="compositionally biased region" description="Basic and acidic residues" evidence="1">
    <location>
        <begin position="18"/>
        <end position="36"/>
    </location>
</feature>
<dbReference type="EMBL" id="CAAALY010282417">
    <property type="protein sequence ID" value="VEL43533.1"/>
    <property type="molecule type" value="Genomic_DNA"/>
</dbReference>
<protein>
    <submittedName>
        <fullName evidence="2">Uncharacterized protein</fullName>
    </submittedName>
</protein>
<organism evidence="2 3">
    <name type="scientific">Protopolystoma xenopodis</name>
    <dbReference type="NCBI Taxonomy" id="117903"/>
    <lineage>
        <taxon>Eukaryota</taxon>
        <taxon>Metazoa</taxon>
        <taxon>Spiralia</taxon>
        <taxon>Lophotrochozoa</taxon>
        <taxon>Platyhelminthes</taxon>
        <taxon>Monogenea</taxon>
        <taxon>Polyopisthocotylea</taxon>
        <taxon>Polystomatidea</taxon>
        <taxon>Polystomatidae</taxon>
        <taxon>Protopolystoma</taxon>
    </lineage>
</organism>
<dbReference type="AlphaFoldDB" id="A0A3S5CVP8"/>
<comment type="caution">
    <text evidence="2">The sequence shown here is derived from an EMBL/GenBank/DDBJ whole genome shotgun (WGS) entry which is preliminary data.</text>
</comment>